<evidence type="ECO:0000256" key="1">
    <source>
        <dbReference type="SAM" id="MobiDB-lite"/>
    </source>
</evidence>
<dbReference type="AlphaFoldDB" id="A0A4Z1KBM7"/>
<dbReference type="InterPro" id="IPR047142">
    <property type="entry name" value="OryJ/VirC-like"/>
</dbReference>
<dbReference type="InterPro" id="IPR014710">
    <property type="entry name" value="RmlC-like_jellyroll"/>
</dbReference>
<dbReference type="PANTHER" id="PTHR36156">
    <property type="entry name" value="SLR2101 PROTEIN"/>
    <property type="match status" value="1"/>
</dbReference>
<dbReference type="EMBL" id="PQXO01000759">
    <property type="protein sequence ID" value="TGO82768.1"/>
    <property type="molecule type" value="Genomic_DNA"/>
</dbReference>
<sequence length="123" mass="13385">MINSVDPSPLPKISRHITDRDRDGKSLISSSLSPESTWTADKGANFFLGYYKSEFPVEMSSNKDVSSYTNYLSSLPGLIVLGSTILRVVDMELGLVSPMHRATSLDYGAVIEGEVELILDGGE</sequence>
<dbReference type="Proteomes" id="UP000297280">
    <property type="component" value="Unassembled WGS sequence"/>
</dbReference>
<organism evidence="2 3">
    <name type="scientific">Botrytis porri</name>
    <dbReference type="NCBI Taxonomy" id="87229"/>
    <lineage>
        <taxon>Eukaryota</taxon>
        <taxon>Fungi</taxon>
        <taxon>Dikarya</taxon>
        <taxon>Ascomycota</taxon>
        <taxon>Pezizomycotina</taxon>
        <taxon>Leotiomycetes</taxon>
        <taxon>Helotiales</taxon>
        <taxon>Sclerotiniaceae</taxon>
        <taxon>Botrytis</taxon>
    </lineage>
</organism>
<accession>A0A4Z1KBM7</accession>
<feature type="compositionally biased region" description="Basic and acidic residues" evidence="1">
    <location>
        <begin position="16"/>
        <end position="25"/>
    </location>
</feature>
<dbReference type="STRING" id="87229.A0A4Z1KBM7"/>
<reference evidence="2 3" key="1">
    <citation type="submission" date="2017-12" db="EMBL/GenBank/DDBJ databases">
        <title>Comparative genomics of Botrytis spp.</title>
        <authorList>
            <person name="Valero-Jimenez C.A."/>
            <person name="Tapia P."/>
            <person name="Veloso J."/>
            <person name="Silva-Moreno E."/>
            <person name="Staats M."/>
            <person name="Valdes J.H."/>
            <person name="Van Kan J.A.L."/>
        </authorList>
    </citation>
    <scope>NUCLEOTIDE SEQUENCE [LARGE SCALE GENOMIC DNA]</scope>
    <source>
        <strain evidence="2 3">MUCL3349</strain>
    </source>
</reference>
<comment type="caution">
    <text evidence="2">The sequence shown here is derived from an EMBL/GenBank/DDBJ whole genome shotgun (WGS) entry which is preliminary data.</text>
</comment>
<evidence type="ECO:0000313" key="3">
    <source>
        <dbReference type="Proteomes" id="UP000297280"/>
    </source>
</evidence>
<gene>
    <name evidence="2" type="ORF">BPOR_0762g00010</name>
</gene>
<feature type="compositionally biased region" description="Low complexity" evidence="1">
    <location>
        <begin position="26"/>
        <end position="35"/>
    </location>
</feature>
<feature type="region of interest" description="Disordered" evidence="1">
    <location>
        <begin position="1"/>
        <end position="35"/>
    </location>
</feature>
<evidence type="ECO:0000313" key="2">
    <source>
        <dbReference type="EMBL" id="TGO82768.1"/>
    </source>
</evidence>
<name>A0A4Z1KBM7_9HELO</name>
<dbReference type="OrthoDB" id="5840532at2759"/>
<protein>
    <submittedName>
        <fullName evidence="2">Uncharacterized protein</fullName>
    </submittedName>
</protein>
<dbReference type="PANTHER" id="PTHR36156:SF3">
    <property type="entry name" value="CUPIN 2 CONSERVED BARREL DOMAIN-CONTAINING PROTEIN"/>
    <property type="match status" value="1"/>
</dbReference>
<proteinExistence type="predicted"/>
<keyword evidence="3" id="KW-1185">Reference proteome</keyword>
<dbReference type="Gene3D" id="2.60.120.10">
    <property type="entry name" value="Jelly Rolls"/>
    <property type="match status" value="1"/>
</dbReference>